<protein>
    <submittedName>
        <fullName evidence="1">Uncharacterized protein</fullName>
    </submittedName>
</protein>
<sequence length="60" mass="6872">MGFAIKFLNLASLSFTKGGPSDMELFQAAQKKYEEDRSNCDDARHKIFKLGKVFEFSYQS</sequence>
<evidence type="ECO:0000313" key="2">
    <source>
        <dbReference type="Proteomes" id="UP000037122"/>
    </source>
</evidence>
<gene>
    <name evidence="1" type="ORF">QG37_07502</name>
</gene>
<organism evidence="1 2">
    <name type="scientific">Candidozyma auris</name>
    <name type="common">Yeast</name>
    <name type="synonym">Candida auris</name>
    <dbReference type="NCBI Taxonomy" id="498019"/>
    <lineage>
        <taxon>Eukaryota</taxon>
        <taxon>Fungi</taxon>
        <taxon>Dikarya</taxon>
        <taxon>Ascomycota</taxon>
        <taxon>Saccharomycotina</taxon>
        <taxon>Pichiomycetes</taxon>
        <taxon>Metschnikowiaceae</taxon>
        <taxon>Candidozyma</taxon>
    </lineage>
</organism>
<dbReference type="AlphaFoldDB" id="A0A0L0NQ08"/>
<dbReference type="Proteomes" id="UP000037122">
    <property type="component" value="Unassembled WGS sequence"/>
</dbReference>
<evidence type="ECO:0000313" key="1">
    <source>
        <dbReference type="EMBL" id="KND96143.1"/>
    </source>
</evidence>
<dbReference type="VEuPathDB" id="FungiDB:QG37_07502"/>
<dbReference type="EMBL" id="LGST01000058">
    <property type="protein sequence ID" value="KND96143.1"/>
    <property type="molecule type" value="Genomic_DNA"/>
</dbReference>
<accession>A0A0L0NQ08</accession>
<comment type="caution">
    <text evidence="1">The sequence shown here is derived from an EMBL/GenBank/DDBJ whole genome shotgun (WGS) entry which is preliminary data.</text>
</comment>
<proteinExistence type="predicted"/>
<name>A0A0L0NQ08_CANAR</name>
<reference evidence="2" key="1">
    <citation type="journal article" date="2015" name="BMC Genomics">
        <title>Draft genome of a commonly misdiagnosed multidrug resistant pathogen Candida auris.</title>
        <authorList>
            <person name="Chatterjee S."/>
            <person name="Alampalli S.V."/>
            <person name="Nageshan R.K."/>
            <person name="Chettiar S.T."/>
            <person name="Joshi S."/>
            <person name="Tatu U.S."/>
        </authorList>
    </citation>
    <scope>NUCLEOTIDE SEQUENCE [LARGE SCALE GENOMIC DNA]</scope>
    <source>
        <strain evidence="2">6684</strain>
    </source>
</reference>